<sequence>MGKGRISYDPGQHEALRSELDRVQSNFESLIDELEKVRDMVESELKGEAASSLEFAISDLINKLSQENSNWSIVIGNAKAVEEELKEADKQAAKVSASP</sequence>
<evidence type="ECO:0000313" key="4">
    <source>
        <dbReference type="Proteomes" id="UP000073485"/>
    </source>
</evidence>
<dbReference type="RefSeq" id="WP_044681345.1">
    <property type="nucleotide sequence ID" value="NZ_CECY01000091.1"/>
</dbReference>
<dbReference type="Proteomes" id="UP000073485">
    <property type="component" value="Unassembled WGS sequence"/>
</dbReference>
<gene>
    <name evidence="2" type="ORF">ERS132392_02291</name>
    <name evidence="3" type="ORF">ERS132410_02254</name>
</gene>
<name>A0A0Z8HBV1_STRSU</name>
<dbReference type="EMBL" id="FIGO01000028">
    <property type="protein sequence ID" value="CYV19840.1"/>
    <property type="molecule type" value="Genomic_DNA"/>
</dbReference>
<organism evidence="2 5">
    <name type="scientific">Streptococcus suis</name>
    <dbReference type="NCBI Taxonomy" id="1307"/>
    <lineage>
        <taxon>Bacteria</taxon>
        <taxon>Bacillati</taxon>
        <taxon>Bacillota</taxon>
        <taxon>Bacilli</taxon>
        <taxon>Lactobacillales</taxon>
        <taxon>Streptococcaceae</taxon>
        <taxon>Streptococcus</taxon>
    </lineage>
</organism>
<keyword evidence="1" id="KW-0175">Coiled coil</keyword>
<proteinExistence type="predicted"/>
<evidence type="ECO:0000313" key="3">
    <source>
        <dbReference type="EMBL" id="CYV19840.1"/>
    </source>
</evidence>
<evidence type="ECO:0000313" key="5">
    <source>
        <dbReference type="Proteomes" id="UP000074664"/>
    </source>
</evidence>
<dbReference type="AlphaFoldDB" id="A0A0Z8HBV1"/>
<evidence type="ECO:0000256" key="1">
    <source>
        <dbReference type="SAM" id="Coils"/>
    </source>
</evidence>
<feature type="coiled-coil region" evidence="1">
    <location>
        <begin position="13"/>
        <end position="40"/>
    </location>
</feature>
<dbReference type="EMBL" id="FIGH01000022">
    <property type="protein sequence ID" value="CYU93254.1"/>
    <property type="molecule type" value="Genomic_DNA"/>
</dbReference>
<accession>A0A0Z8HBV1</accession>
<protein>
    <submittedName>
        <fullName evidence="2">Uncharacterized protein</fullName>
    </submittedName>
</protein>
<dbReference type="Proteomes" id="UP000074664">
    <property type="component" value="Unassembled WGS sequence"/>
</dbReference>
<reference evidence="4 5" key="1">
    <citation type="submission" date="2016-02" db="EMBL/GenBank/DDBJ databases">
        <authorList>
            <consortium name="Pathogen Informatics"/>
        </authorList>
    </citation>
    <scope>NUCLEOTIDE SEQUENCE [LARGE SCALE GENOMIC DNA]</scope>
    <source>
        <strain evidence="2 5">LSS30</strain>
        <strain evidence="3 4">LSS48</strain>
    </source>
</reference>
<evidence type="ECO:0000313" key="2">
    <source>
        <dbReference type="EMBL" id="CYU93254.1"/>
    </source>
</evidence>